<dbReference type="EMBL" id="CP059265">
    <property type="protein sequence ID" value="QLQ32806.1"/>
    <property type="molecule type" value="Genomic_DNA"/>
</dbReference>
<sequence length="180" mass="20043">MKVYEKASRNYEKAQSFFESREIPGIPNFPSKALIEANPAAFVSNTYNTWKGYLLLLDKAGVPVEAINQLVGGSYSTNKWEVKKDIEGSGTKKWYVAWGREINERDAADGVVAAGVSVFTGGASFTLWVENLVRTSILEMQRSIGKLAISFERGFQDRMVAVAEKRSQMVCVAKSLIYQK</sequence>
<name>A0A7L6AUK9_9GAMM</name>
<dbReference type="AlphaFoldDB" id="A0A7L6AUK9"/>
<accession>A0A7L6AUK9</accession>
<evidence type="ECO:0000313" key="2">
    <source>
        <dbReference type="Proteomes" id="UP000510621"/>
    </source>
</evidence>
<evidence type="ECO:0000313" key="1">
    <source>
        <dbReference type="EMBL" id="QLQ32806.1"/>
    </source>
</evidence>
<organism evidence="1 2">
    <name type="scientific">Candidatus Thiothrix singaporensis</name>
    <dbReference type="NCBI Taxonomy" id="2799669"/>
    <lineage>
        <taxon>Bacteria</taxon>
        <taxon>Pseudomonadati</taxon>
        <taxon>Pseudomonadota</taxon>
        <taxon>Gammaproteobacteria</taxon>
        <taxon>Thiotrichales</taxon>
        <taxon>Thiotrichaceae</taxon>
        <taxon>Thiothrix</taxon>
    </lineage>
</organism>
<reference evidence="1" key="1">
    <citation type="submission" date="2020-06" db="EMBL/GenBank/DDBJ databases">
        <title>Analysis procedures for assessing recovery of high quality, complete, closed genomes from Nanopore long read metagenome sequencing.</title>
        <authorList>
            <person name="Bessarab I."/>
            <person name="Arumugam K."/>
            <person name="Haryono M."/>
            <person name="Liu X."/>
            <person name="Roy S."/>
            <person name="Zuniga-Montanez R.E."/>
            <person name="Qiu G."/>
            <person name="Drautz-Moses D.I."/>
            <person name="Law Y.Y."/>
            <person name="Wuertz S."/>
            <person name="Lauro F.M."/>
            <person name="Huson D.H."/>
            <person name="Williams R.B."/>
        </authorList>
    </citation>
    <scope>NUCLEOTIDE SEQUENCE [LARGE SCALE GENOMIC DNA]</scope>
    <source>
        <strain evidence="1">SSD2</strain>
    </source>
</reference>
<keyword evidence="2" id="KW-1185">Reference proteome</keyword>
<proteinExistence type="predicted"/>
<protein>
    <submittedName>
        <fullName evidence="1">Uncharacterized protein</fullName>
    </submittedName>
</protein>
<dbReference type="KEGG" id="this:HZT40_15775"/>
<gene>
    <name evidence="1" type="ORF">HZT40_15775</name>
</gene>
<dbReference type="Proteomes" id="UP000510621">
    <property type="component" value="Chromosome"/>
</dbReference>